<reference evidence="1" key="1">
    <citation type="submission" date="2021-05" db="EMBL/GenBank/DDBJ databases">
        <authorList>
            <person name="Alioto T."/>
            <person name="Alioto T."/>
            <person name="Gomez Garrido J."/>
        </authorList>
    </citation>
    <scope>NUCLEOTIDE SEQUENCE</scope>
</reference>
<sequence length="124" mass="13984">MESFIFPIYLTNAMLLKIARKQLFVLRHNNISKIALPNAISNKHHKTSLTTTRSSRHLTCCTHSCLSRATKKSSKENCYFSAISPVSTRLDTINPTSLRTVVKLITDAILPLSNLNTKQQKNSR</sequence>
<dbReference type="AlphaFoldDB" id="A0A8D8P9Z2"/>
<accession>A0A8D8P9Z2</accession>
<evidence type="ECO:0000313" key="1">
    <source>
        <dbReference type="EMBL" id="CAG6594231.1"/>
    </source>
</evidence>
<organism evidence="1">
    <name type="scientific">Culex pipiens</name>
    <name type="common">House mosquito</name>
    <dbReference type="NCBI Taxonomy" id="7175"/>
    <lineage>
        <taxon>Eukaryota</taxon>
        <taxon>Metazoa</taxon>
        <taxon>Ecdysozoa</taxon>
        <taxon>Arthropoda</taxon>
        <taxon>Hexapoda</taxon>
        <taxon>Insecta</taxon>
        <taxon>Pterygota</taxon>
        <taxon>Neoptera</taxon>
        <taxon>Endopterygota</taxon>
        <taxon>Diptera</taxon>
        <taxon>Nematocera</taxon>
        <taxon>Culicoidea</taxon>
        <taxon>Culicidae</taxon>
        <taxon>Culicinae</taxon>
        <taxon>Culicini</taxon>
        <taxon>Culex</taxon>
        <taxon>Culex</taxon>
    </lineage>
</organism>
<name>A0A8D8P9Z2_CULPI</name>
<dbReference type="EMBL" id="HBUE01332632">
    <property type="protein sequence ID" value="CAG6594231.1"/>
    <property type="molecule type" value="Transcribed_RNA"/>
</dbReference>
<dbReference type="EMBL" id="HBUE01225904">
    <property type="protein sequence ID" value="CAG6542147.1"/>
    <property type="molecule type" value="Transcribed_RNA"/>
</dbReference>
<proteinExistence type="predicted"/>
<protein>
    <submittedName>
        <fullName evidence="1">(northern house mosquito) hypothetical protein</fullName>
    </submittedName>
</protein>